<keyword evidence="4" id="KW-1185">Reference proteome</keyword>
<feature type="compositionally biased region" description="Polar residues" evidence="1">
    <location>
        <begin position="332"/>
        <end position="358"/>
    </location>
</feature>
<proteinExistence type="predicted"/>
<sequence>MYNQRNDRHLPLPRPPHGAYSPPQPTHPTAIAHGIAAALSNPYAYQQSYSSHYAQAYIQSHGAAPSTTPEGYTLSSSYNPASIYEQPYTRENYPSGPSRPSHSLPSRQTSTVIPSHAQWYQPGTSRCTYKQCSFSGSRKALEIHMMDRHLIYPPGWENRKTKPDWDADPSLKGKPILIQGTTITLDSPDVLDAWIAERRKRWPSSSRVDEKQRKMEEALARGQLPLVTSHREAKRRRVEGDEDTSRPKKEFTRGRARGRGQAGGRHTDSGWKGMGRGPPVPPSEPVTSQFTLPLVEHLDSSTSSAEDDDNDAPEVVSSKPPPEELHNFMEGIQTNSNPVQLSKGSDILNSESMQTQSEKPTKPRPTQPKKPLRNPFASRPTLLRNLLLPEIRMTISNLSQAIRFLVDNDFLEGVELKPGEGAEKLVQVIDQDATTACSS</sequence>
<feature type="compositionally biased region" description="Polar residues" evidence="1">
    <location>
        <begin position="98"/>
        <end position="109"/>
    </location>
</feature>
<dbReference type="OrthoDB" id="273070at2759"/>
<evidence type="ECO:0000313" key="3">
    <source>
        <dbReference type="EMBL" id="TFK41070.1"/>
    </source>
</evidence>
<dbReference type="STRING" id="68775.A0A5C3M6X0"/>
<dbReference type="PANTHER" id="PTHR13309:SF0">
    <property type="entry name" value="FMR1-INTERACTING PROTEIN NUFIP1"/>
    <property type="match status" value="1"/>
</dbReference>
<feature type="compositionally biased region" description="Basic and acidic residues" evidence="1">
    <location>
        <begin position="1"/>
        <end position="10"/>
    </location>
</feature>
<dbReference type="Pfam" id="PF10453">
    <property type="entry name" value="NUFIP1"/>
    <property type="match status" value="1"/>
</dbReference>
<protein>
    <recommendedName>
        <fullName evidence="2">FMR1-interacting protein 1 conserved domain-containing protein</fullName>
    </recommendedName>
</protein>
<evidence type="ECO:0000313" key="4">
    <source>
        <dbReference type="Proteomes" id="UP000308652"/>
    </source>
</evidence>
<dbReference type="EMBL" id="ML213595">
    <property type="protein sequence ID" value="TFK41070.1"/>
    <property type="molecule type" value="Genomic_DNA"/>
</dbReference>
<dbReference type="Proteomes" id="UP000308652">
    <property type="component" value="Unassembled WGS sequence"/>
</dbReference>
<organism evidence="3 4">
    <name type="scientific">Crucibulum laeve</name>
    <dbReference type="NCBI Taxonomy" id="68775"/>
    <lineage>
        <taxon>Eukaryota</taxon>
        <taxon>Fungi</taxon>
        <taxon>Dikarya</taxon>
        <taxon>Basidiomycota</taxon>
        <taxon>Agaricomycotina</taxon>
        <taxon>Agaricomycetes</taxon>
        <taxon>Agaricomycetidae</taxon>
        <taxon>Agaricales</taxon>
        <taxon>Agaricineae</taxon>
        <taxon>Nidulariaceae</taxon>
        <taxon>Crucibulum</taxon>
    </lineage>
</organism>
<feature type="compositionally biased region" description="Basic and acidic residues" evidence="1">
    <location>
        <begin position="243"/>
        <end position="253"/>
    </location>
</feature>
<reference evidence="3 4" key="1">
    <citation type="journal article" date="2019" name="Nat. Ecol. Evol.">
        <title>Megaphylogeny resolves global patterns of mushroom evolution.</title>
        <authorList>
            <person name="Varga T."/>
            <person name="Krizsan K."/>
            <person name="Foldi C."/>
            <person name="Dima B."/>
            <person name="Sanchez-Garcia M."/>
            <person name="Sanchez-Ramirez S."/>
            <person name="Szollosi G.J."/>
            <person name="Szarkandi J.G."/>
            <person name="Papp V."/>
            <person name="Albert L."/>
            <person name="Andreopoulos W."/>
            <person name="Angelini C."/>
            <person name="Antonin V."/>
            <person name="Barry K.W."/>
            <person name="Bougher N.L."/>
            <person name="Buchanan P."/>
            <person name="Buyck B."/>
            <person name="Bense V."/>
            <person name="Catcheside P."/>
            <person name="Chovatia M."/>
            <person name="Cooper J."/>
            <person name="Damon W."/>
            <person name="Desjardin D."/>
            <person name="Finy P."/>
            <person name="Geml J."/>
            <person name="Haridas S."/>
            <person name="Hughes K."/>
            <person name="Justo A."/>
            <person name="Karasinski D."/>
            <person name="Kautmanova I."/>
            <person name="Kiss B."/>
            <person name="Kocsube S."/>
            <person name="Kotiranta H."/>
            <person name="LaButti K.M."/>
            <person name="Lechner B.E."/>
            <person name="Liimatainen K."/>
            <person name="Lipzen A."/>
            <person name="Lukacs Z."/>
            <person name="Mihaltcheva S."/>
            <person name="Morgado L.N."/>
            <person name="Niskanen T."/>
            <person name="Noordeloos M.E."/>
            <person name="Ohm R.A."/>
            <person name="Ortiz-Santana B."/>
            <person name="Ovrebo C."/>
            <person name="Racz N."/>
            <person name="Riley R."/>
            <person name="Savchenko A."/>
            <person name="Shiryaev A."/>
            <person name="Soop K."/>
            <person name="Spirin V."/>
            <person name="Szebenyi C."/>
            <person name="Tomsovsky M."/>
            <person name="Tulloss R.E."/>
            <person name="Uehling J."/>
            <person name="Grigoriev I.V."/>
            <person name="Vagvolgyi C."/>
            <person name="Papp T."/>
            <person name="Martin F.M."/>
            <person name="Miettinen O."/>
            <person name="Hibbett D.S."/>
            <person name="Nagy L.G."/>
        </authorList>
    </citation>
    <scope>NUCLEOTIDE SEQUENCE [LARGE SCALE GENOMIC DNA]</scope>
    <source>
        <strain evidence="3 4">CBS 166.37</strain>
    </source>
</reference>
<dbReference type="AlphaFoldDB" id="A0A5C3M6X0"/>
<feature type="domain" description="FMR1-interacting protein 1 conserved" evidence="2">
    <location>
        <begin position="172"/>
        <end position="223"/>
    </location>
</feature>
<feature type="compositionally biased region" description="Pro residues" evidence="1">
    <location>
        <begin position="12"/>
        <end position="26"/>
    </location>
</feature>
<dbReference type="GO" id="GO:0005634">
    <property type="term" value="C:nucleus"/>
    <property type="evidence" value="ECO:0007669"/>
    <property type="project" value="TreeGrafter"/>
</dbReference>
<feature type="region of interest" description="Disordered" evidence="1">
    <location>
        <begin position="87"/>
        <end position="109"/>
    </location>
</feature>
<dbReference type="GO" id="GO:0000492">
    <property type="term" value="P:box C/D snoRNP assembly"/>
    <property type="evidence" value="ECO:0007669"/>
    <property type="project" value="TreeGrafter"/>
</dbReference>
<evidence type="ECO:0000256" key="1">
    <source>
        <dbReference type="SAM" id="MobiDB-lite"/>
    </source>
</evidence>
<dbReference type="InterPro" id="IPR039136">
    <property type="entry name" value="NUFIP1-like"/>
</dbReference>
<accession>A0A5C3M6X0</accession>
<feature type="compositionally biased region" description="Basic and acidic residues" evidence="1">
    <location>
        <begin position="207"/>
        <end position="219"/>
    </location>
</feature>
<dbReference type="PANTHER" id="PTHR13309">
    <property type="entry name" value="NUCLEAR FRAGILE X MENTAL RETARDATION PROTEIN INTERACTING PROTEIN 1"/>
    <property type="match status" value="1"/>
</dbReference>
<feature type="region of interest" description="Disordered" evidence="1">
    <location>
        <begin position="201"/>
        <end position="377"/>
    </location>
</feature>
<gene>
    <name evidence="3" type="ORF">BDQ12DRAFT_733404</name>
</gene>
<evidence type="ECO:0000259" key="2">
    <source>
        <dbReference type="Pfam" id="PF10453"/>
    </source>
</evidence>
<dbReference type="GO" id="GO:0003723">
    <property type="term" value="F:RNA binding"/>
    <property type="evidence" value="ECO:0007669"/>
    <property type="project" value="InterPro"/>
</dbReference>
<name>A0A5C3M6X0_9AGAR</name>
<feature type="region of interest" description="Disordered" evidence="1">
    <location>
        <begin position="1"/>
        <end position="29"/>
    </location>
</feature>
<dbReference type="InterPro" id="IPR019496">
    <property type="entry name" value="NUFIP1_cons_dom"/>
</dbReference>